<feature type="domain" description="SHOCT" evidence="2">
    <location>
        <begin position="62"/>
        <end position="83"/>
    </location>
</feature>
<reference evidence="3" key="1">
    <citation type="submission" date="2021-03" db="EMBL/GenBank/DDBJ databases">
        <title>Proteiniclasticum marinus sp. nov., isolated from tidal flat sediment.</title>
        <authorList>
            <person name="Namirimu T."/>
            <person name="Yang J.-A."/>
            <person name="Yang S.-H."/>
            <person name="Kim Y.-J."/>
            <person name="Kwon K.K."/>
        </authorList>
    </citation>
    <scope>NUCLEOTIDE SEQUENCE</scope>
    <source>
        <strain evidence="3">SCR006</strain>
    </source>
</reference>
<evidence type="ECO:0000313" key="3">
    <source>
        <dbReference type="EMBL" id="MBO1265563.1"/>
    </source>
</evidence>
<dbReference type="InterPro" id="IPR018649">
    <property type="entry name" value="SHOCT"/>
</dbReference>
<dbReference type="Proteomes" id="UP000664218">
    <property type="component" value="Unassembled WGS sequence"/>
</dbReference>
<organism evidence="3 4">
    <name type="scientific">Proteiniclasticum aestuarii</name>
    <dbReference type="NCBI Taxonomy" id="2817862"/>
    <lineage>
        <taxon>Bacteria</taxon>
        <taxon>Bacillati</taxon>
        <taxon>Bacillota</taxon>
        <taxon>Clostridia</taxon>
        <taxon>Eubacteriales</taxon>
        <taxon>Clostridiaceae</taxon>
        <taxon>Proteiniclasticum</taxon>
    </lineage>
</organism>
<dbReference type="EMBL" id="JAFNJU010000008">
    <property type="protein sequence ID" value="MBO1265563.1"/>
    <property type="molecule type" value="Genomic_DNA"/>
</dbReference>
<dbReference type="AlphaFoldDB" id="A0A939HBT7"/>
<dbReference type="Pfam" id="PF09851">
    <property type="entry name" value="SHOCT"/>
    <property type="match status" value="1"/>
</dbReference>
<evidence type="ECO:0000259" key="2">
    <source>
        <dbReference type="Pfam" id="PF09851"/>
    </source>
</evidence>
<evidence type="ECO:0000256" key="1">
    <source>
        <dbReference type="SAM" id="Phobius"/>
    </source>
</evidence>
<keyword evidence="4" id="KW-1185">Reference proteome</keyword>
<feature type="transmembrane region" description="Helical" evidence="1">
    <location>
        <begin position="20"/>
        <end position="44"/>
    </location>
</feature>
<dbReference type="RefSeq" id="WP_207600085.1">
    <property type="nucleotide sequence ID" value="NZ_JAFNJU010000008.1"/>
</dbReference>
<proteinExistence type="predicted"/>
<accession>A0A939HBT7</accession>
<sequence>MMFGRGYYDRDRFFMHRDFYGITLWHVLIAIGVILLIISIVLLMTRKTGHNERKDTNENLKRILDERYVRGEITEEEYKTKKKFLDEN</sequence>
<evidence type="ECO:0000313" key="4">
    <source>
        <dbReference type="Proteomes" id="UP000664218"/>
    </source>
</evidence>
<keyword evidence="1" id="KW-0472">Membrane</keyword>
<comment type="caution">
    <text evidence="3">The sequence shown here is derived from an EMBL/GenBank/DDBJ whole genome shotgun (WGS) entry which is preliminary data.</text>
</comment>
<name>A0A939HBT7_9CLOT</name>
<protein>
    <submittedName>
        <fullName evidence="3">SHOCT domain-containing protein</fullName>
    </submittedName>
</protein>
<keyword evidence="1" id="KW-0812">Transmembrane</keyword>
<keyword evidence="1" id="KW-1133">Transmembrane helix</keyword>
<gene>
    <name evidence="3" type="ORF">J3A84_11010</name>
</gene>